<organism evidence="1 2">
    <name type="scientific">Mesonia oceanica</name>
    <dbReference type="NCBI Taxonomy" id="2687242"/>
    <lineage>
        <taxon>Bacteria</taxon>
        <taxon>Pseudomonadati</taxon>
        <taxon>Bacteroidota</taxon>
        <taxon>Flavobacteriia</taxon>
        <taxon>Flavobacteriales</taxon>
        <taxon>Flavobacteriaceae</taxon>
        <taxon>Mesonia</taxon>
    </lineage>
</organism>
<accession>A0AC61Y3H9</accession>
<dbReference type="EMBL" id="CABVMM010000001">
    <property type="protein sequence ID" value="VVU99020.1"/>
    <property type="molecule type" value="Genomic_DNA"/>
</dbReference>
<protein>
    <submittedName>
        <fullName evidence="1">Sodium-dependent dicarboxylate transporter SdcS</fullName>
    </submittedName>
</protein>
<reference evidence="1" key="1">
    <citation type="submission" date="2019-09" db="EMBL/GenBank/DDBJ databases">
        <authorList>
            <person name="Rodrigo-Torres L."/>
            <person name="Arahal R. D."/>
            <person name="Lucena T."/>
        </authorList>
    </citation>
    <scope>NUCLEOTIDE SEQUENCE</scope>
    <source>
        <strain evidence="1">ISS653</strain>
    </source>
</reference>
<sequence>MIMVAVTLSASCAFMLPVATPPNAIVFGSGYLRIPDMVKKGFLMNIISILLITLVIYYYLPIALQLDTVEFPEFLR</sequence>
<evidence type="ECO:0000313" key="2">
    <source>
        <dbReference type="Proteomes" id="UP000356253"/>
    </source>
</evidence>
<evidence type="ECO:0000313" key="1">
    <source>
        <dbReference type="EMBL" id="VVU99020.1"/>
    </source>
</evidence>
<proteinExistence type="predicted"/>
<comment type="caution">
    <text evidence="1">The sequence shown here is derived from an EMBL/GenBank/DDBJ whole genome shotgun (WGS) entry which is preliminary data.</text>
</comment>
<gene>
    <name evidence="1" type="primary">sdcS_2</name>
    <name evidence="1" type="ORF">FVB9532_00270</name>
</gene>
<name>A0AC61Y3H9_9FLAO</name>
<dbReference type="Proteomes" id="UP000356253">
    <property type="component" value="Unassembled WGS sequence"/>
</dbReference>
<keyword evidence="2" id="KW-1185">Reference proteome</keyword>